<feature type="region of interest" description="Disordered" evidence="1">
    <location>
        <begin position="16"/>
        <end position="97"/>
    </location>
</feature>
<name>S9UXW8_9TRYP</name>
<proteinExistence type="predicted"/>
<evidence type="ECO:0000313" key="2">
    <source>
        <dbReference type="EMBL" id="EPY15390.1"/>
    </source>
</evidence>
<comment type="caution">
    <text evidence="2">The sequence shown here is derived from an EMBL/GenBank/DDBJ whole genome shotgun (WGS) entry which is preliminary data.</text>
</comment>
<feature type="compositionally biased region" description="Low complexity" evidence="1">
    <location>
        <begin position="87"/>
        <end position="97"/>
    </location>
</feature>
<organism evidence="2 3">
    <name type="scientific">Strigomonas culicis</name>
    <dbReference type="NCBI Taxonomy" id="28005"/>
    <lineage>
        <taxon>Eukaryota</taxon>
        <taxon>Discoba</taxon>
        <taxon>Euglenozoa</taxon>
        <taxon>Kinetoplastea</taxon>
        <taxon>Metakinetoplastina</taxon>
        <taxon>Trypanosomatida</taxon>
        <taxon>Trypanosomatidae</taxon>
        <taxon>Strigomonadinae</taxon>
        <taxon>Strigomonas</taxon>
    </lineage>
</organism>
<dbReference type="EMBL" id="ATMH01012126">
    <property type="protein sequence ID" value="EPY15390.1"/>
    <property type="molecule type" value="Genomic_DNA"/>
</dbReference>
<protein>
    <submittedName>
        <fullName evidence="2">Uncharacterized protein</fullName>
    </submittedName>
</protein>
<keyword evidence="3" id="KW-1185">Reference proteome</keyword>
<feature type="compositionally biased region" description="Pro residues" evidence="1">
    <location>
        <begin position="44"/>
        <end position="55"/>
    </location>
</feature>
<gene>
    <name evidence="2" type="ORF">STCU_12065</name>
</gene>
<reference evidence="2 3" key="1">
    <citation type="journal article" date="2013" name="PLoS ONE">
        <title>Predicting the Proteins of Angomonas deanei, Strigomonas culicis and Their Respective Endosymbionts Reveals New Aspects of the Trypanosomatidae Family.</title>
        <authorList>
            <person name="Motta M.C."/>
            <person name="Martins A.C."/>
            <person name="de Souza S.S."/>
            <person name="Catta-Preta C.M."/>
            <person name="Silva R."/>
            <person name="Klein C.C."/>
            <person name="de Almeida L.G."/>
            <person name="de Lima Cunha O."/>
            <person name="Ciapina L.P."/>
            <person name="Brocchi M."/>
            <person name="Colabardini A.C."/>
            <person name="de Araujo Lima B."/>
            <person name="Machado C.R."/>
            <person name="de Almeida Soares C.M."/>
            <person name="Probst C.M."/>
            <person name="de Menezes C.B."/>
            <person name="Thompson C.E."/>
            <person name="Bartholomeu D.C."/>
            <person name="Gradia D.F."/>
            <person name="Pavoni D.P."/>
            <person name="Grisard E.C."/>
            <person name="Fantinatti-Garboggini F."/>
            <person name="Marchini F.K."/>
            <person name="Rodrigues-Luiz G.F."/>
            <person name="Wagner G."/>
            <person name="Goldman G.H."/>
            <person name="Fietto J.L."/>
            <person name="Elias M.C."/>
            <person name="Goldman M.H."/>
            <person name="Sagot M.F."/>
            <person name="Pereira M."/>
            <person name="Stoco P.H."/>
            <person name="de Mendonca-Neto R.P."/>
            <person name="Teixeira S.M."/>
            <person name="Maciel T.E."/>
            <person name="de Oliveira Mendes T.A."/>
            <person name="Urmenyi T.P."/>
            <person name="de Souza W."/>
            <person name="Schenkman S."/>
            <person name="de Vasconcelos A.T."/>
        </authorList>
    </citation>
    <scope>NUCLEOTIDE SEQUENCE [LARGE SCALE GENOMIC DNA]</scope>
</reference>
<sequence length="247" mass="26092">MFRWTAGTAARAVCFRKGAAPDAAVHRPPPSLLGRGPRLRPSPREPCTPPQPQPPSVVEVSDGGSSTTATRDEASPDVRAPPPPSPSTGTATRANGALLARLAARQEAADAPKRMAVETFAALRRRERRERHAARLRQRDVNRYLCMAPRPPPAEPAAAAIRVVRRLRRLRVDSHAAAGAAPSRPPATAADARAASGGGRRWRGGGFSLQPAVAFLLPPPGRQQPWPLRRGAHARGPLSARGGGGGE</sequence>
<feature type="compositionally biased region" description="Gly residues" evidence="1">
    <location>
        <begin position="196"/>
        <end position="207"/>
    </location>
</feature>
<dbReference type="AlphaFoldDB" id="S9UXW8"/>
<evidence type="ECO:0000256" key="1">
    <source>
        <dbReference type="SAM" id="MobiDB-lite"/>
    </source>
</evidence>
<evidence type="ECO:0000313" key="3">
    <source>
        <dbReference type="Proteomes" id="UP000015354"/>
    </source>
</evidence>
<accession>S9UXW8</accession>
<feature type="compositionally biased region" description="Low complexity" evidence="1">
    <location>
        <begin position="176"/>
        <end position="195"/>
    </location>
</feature>
<dbReference type="Proteomes" id="UP000015354">
    <property type="component" value="Unassembled WGS sequence"/>
</dbReference>
<feature type="region of interest" description="Disordered" evidence="1">
    <location>
        <begin position="175"/>
        <end position="247"/>
    </location>
</feature>